<proteinExistence type="predicted"/>
<reference evidence="2" key="1">
    <citation type="submission" date="2021-02" db="EMBL/GenBank/DDBJ databases">
        <authorList>
            <person name="Nowell W R."/>
        </authorList>
    </citation>
    <scope>NUCLEOTIDE SEQUENCE</scope>
</reference>
<feature type="domain" description="Retrotransposon gag" evidence="1">
    <location>
        <begin position="48"/>
        <end position="143"/>
    </location>
</feature>
<evidence type="ECO:0000313" key="2">
    <source>
        <dbReference type="EMBL" id="CAF0976542.1"/>
    </source>
</evidence>
<dbReference type="AlphaFoldDB" id="A0A814EVJ6"/>
<evidence type="ECO:0000313" key="3">
    <source>
        <dbReference type="EMBL" id="CAF3749396.1"/>
    </source>
</evidence>
<evidence type="ECO:0000259" key="1">
    <source>
        <dbReference type="Pfam" id="PF03732"/>
    </source>
</evidence>
<comment type="caution">
    <text evidence="2">The sequence shown here is derived from an EMBL/GenBank/DDBJ whole genome shotgun (WGS) entry which is preliminary data.</text>
</comment>
<evidence type="ECO:0000313" key="4">
    <source>
        <dbReference type="Proteomes" id="UP000663829"/>
    </source>
</evidence>
<dbReference type="Proteomes" id="UP000663829">
    <property type="component" value="Unassembled WGS sequence"/>
</dbReference>
<organism evidence="2 4">
    <name type="scientific">Didymodactylos carnosus</name>
    <dbReference type="NCBI Taxonomy" id="1234261"/>
    <lineage>
        <taxon>Eukaryota</taxon>
        <taxon>Metazoa</taxon>
        <taxon>Spiralia</taxon>
        <taxon>Gnathifera</taxon>
        <taxon>Rotifera</taxon>
        <taxon>Eurotatoria</taxon>
        <taxon>Bdelloidea</taxon>
        <taxon>Philodinida</taxon>
        <taxon>Philodinidae</taxon>
        <taxon>Didymodactylos</taxon>
    </lineage>
</organism>
<protein>
    <recommendedName>
        <fullName evidence="1">Retrotransposon gag domain-containing protein</fullName>
    </recommendedName>
</protein>
<dbReference type="Proteomes" id="UP000681722">
    <property type="component" value="Unassembled WGS sequence"/>
</dbReference>
<sequence>MNTDTKLISCLLPPKFSGRNDEDFEEWLKCFNRCSVAHQWTVDRKTEIIPALLAGQAADIYDDMRQLDKTIYPRVIQALRQKLCSPEKKHLYMNQLYNLKQSTSEPVSEYARSIEKLVKKSYPDMVVNERDAIMREHFVHGLQDNLKRWVLQGDSITFEEAERRAIREECNSHLTTIIQNYTNYTELLQ</sequence>
<dbReference type="InterPro" id="IPR005162">
    <property type="entry name" value="Retrotrans_gag_dom"/>
</dbReference>
<keyword evidence="4" id="KW-1185">Reference proteome</keyword>
<name>A0A814EVJ6_9BILA</name>
<gene>
    <name evidence="2" type="ORF">GPM918_LOCUS12521</name>
    <name evidence="3" type="ORF">SRO942_LOCUS12521</name>
</gene>
<dbReference type="Pfam" id="PF03732">
    <property type="entry name" value="Retrotrans_gag"/>
    <property type="match status" value="1"/>
</dbReference>
<dbReference type="EMBL" id="CAJOBC010002753">
    <property type="protein sequence ID" value="CAF3749396.1"/>
    <property type="molecule type" value="Genomic_DNA"/>
</dbReference>
<accession>A0A814EVJ6</accession>
<dbReference type="PANTHER" id="PTHR33223:SF6">
    <property type="entry name" value="CCHC-TYPE DOMAIN-CONTAINING PROTEIN"/>
    <property type="match status" value="1"/>
</dbReference>
<dbReference type="OrthoDB" id="6086417at2759"/>
<dbReference type="EMBL" id="CAJNOQ010002753">
    <property type="protein sequence ID" value="CAF0976542.1"/>
    <property type="molecule type" value="Genomic_DNA"/>
</dbReference>
<dbReference type="PANTHER" id="PTHR33223">
    <property type="entry name" value="CCHC-TYPE DOMAIN-CONTAINING PROTEIN"/>
    <property type="match status" value="1"/>
</dbReference>